<dbReference type="GO" id="GO:0042597">
    <property type="term" value="C:periplasmic space"/>
    <property type="evidence" value="ECO:0007669"/>
    <property type="project" value="UniProtKB-SubCell"/>
</dbReference>
<sequence length="329" mass="36229">MPLSEEDQTYPDLLAFTAETGIAVTYTEDYNDNNEAYAKYKPLLDKGQSLGVDIVTPTDWMAALWIQNGYALKLDDANIPNKANLNEAYRNVSWDPGRSFSLPWQSGFAGFGWNKAKLKEALGTDKLTSMEQFFDPKLKGKVVVLSELRDTIPLVLSWQGNDPTNFGDAEFQKAIEFLQSKVDDGHIQAFTGNEYIQALEGGNVTAVIGWSGDLGQMGADYAFDLPESGGSIFVDTMLIPAGAEHKANAEKLMNYFYDPVVAARVAAYVQYISPVNGAAEELLKIDPALAENQLIFPSDELLKRAYSAMPFTSEQAAKYNEAWAKLIGN</sequence>
<dbReference type="PANTHER" id="PTHR30222:SF17">
    <property type="entry name" value="SPERMIDINE_PUTRESCINE-BINDING PERIPLASMIC PROTEIN"/>
    <property type="match status" value="1"/>
</dbReference>
<dbReference type="InterPro" id="IPR001188">
    <property type="entry name" value="Sperm_putr-bd"/>
</dbReference>
<accession>A0A6J6EYV2</accession>
<keyword evidence="3" id="KW-0732">Signal</keyword>
<proteinExistence type="predicted"/>
<dbReference type="PRINTS" id="PR00909">
    <property type="entry name" value="SPERMDNBNDNG"/>
</dbReference>
<dbReference type="CDD" id="cd13590">
    <property type="entry name" value="PBP2_PotD_PotF_like"/>
    <property type="match status" value="1"/>
</dbReference>
<dbReference type="AlphaFoldDB" id="A0A6J6EYV2"/>
<keyword evidence="2" id="KW-0813">Transport</keyword>
<dbReference type="EMBL" id="CAEZTU010000054">
    <property type="protein sequence ID" value="CAB4581227.1"/>
    <property type="molecule type" value="Genomic_DNA"/>
</dbReference>
<dbReference type="SUPFAM" id="SSF53850">
    <property type="entry name" value="Periplasmic binding protein-like II"/>
    <property type="match status" value="1"/>
</dbReference>
<dbReference type="GO" id="GO:0019808">
    <property type="term" value="F:polyamine binding"/>
    <property type="evidence" value="ECO:0007669"/>
    <property type="project" value="InterPro"/>
</dbReference>
<dbReference type="InterPro" id="IPR006059">
    <property type="entry name" value="SBP"/>
</dbReference>
<dbReference type="Pfam" id="PF13416">
    <property type="entry name" value="SBP_bac_8"/>
    <property type="match status" value="1"/>
</dbReference>
<evidence type="ECO:0000256" key="3">
    <source>
        <dbReference type="ARBA" id="ARBA00022729"/>
    </source>
</evidence>
<dbReference type="PANTHER" id="PTHR30222">
    <property type="entry name" value="SPERMIDINE/PUTRESCINE-BINDING PERIPLASMIC PROTEIN"/>
    <property type="match status" value="1"/>
</dbReference>
<organism evidence="5">
    <name type="scientific">freshwater metagenome</name>
    <dbReference type="NCBI Taxonomy" id="449393"/>
    <lineage>
        <taxon>unclassified sequences</taxon>
        <taxon>metagenomes</taxon>
        <taxon>ecological metagenomes</taxon>
    </lineage>
</organism>
<comment type="subcellular location">
    <subcellularLocation>
        <location evidence="1">Periplasm</location>
    </subcellularLocation>
</comment>
<keyword evidence="4" id="KW-0574">Periplasm</keyword>
<reference evidence="5" key="1">
    <citation type="submission" date="2020-05" db="EMBL/GenBank/DDBJ databases">
        <authorList>
            <person name="Chiriac C."/>
            <person name="Salcher M."/>
            <person name="Ghai R."/>
            <person name="Kavagutti S V."/>
        </authorList>
    </citation>
    <scope>NUCLEOTIDE SEQUENCE</scope>
</reference>
<dbReference type="GO" id="GO:0015846">
    <property type="term" value="P:polyamine transport"/>
    <property type="evidence" value="ECO:0007669"/>
    <property type="project" value="InterPro"/>
</dbReference>
<evidence type="ECO:0000256" key="2">
    <source>
        <dbReference type="ARBA" id="ARBA00022448"/>
    </source>
</evidence>
<dbReference type="Gene3D" id="3.40.190.10">
    <property type="entry name" value="Periplasmic binding protein-like II"/>
    <property type="match status" value="2"/>
</dbReference>
<name>A0A6J6EYV2_9ZZZZ</name>
<protein>
    <submittedName>
        <fullName evidence="5">Unannotated protein</fullName>
    </submittedName>
</protein>
<gene>
    <name evidence="5" type="ORF">UFOPK1740_00948</name>
</gene>
<evidence type="ECO:0000256" key="4">
    <source>
        <dbReference type="ARBA" id="ARBA00022764"/>
    </source>
</evidence>
<evidence type="ECO:0000256" key="1">
    <source>
        <dbReference type="ARBA" id="ARBA00004418"/>
    </source>
</evidence>
<evidence type="ECO:0000313" key="5">
    <source>
        <dbReference type="EMBL" id="CAB4581227.1"/>
    </source>
</evidence>